<dbReference type="GO" id="GO:0034080">
    <property type="term" value="P:CENP-A containing chromatin assembly"/>
    <property type="evidence" value="ECO:0007669"/>
    <property type="project" value="InterPro"/>
</dbReference>
<sequence>MAPRTHRISVPTTAHLPDTHRLSPTSSEVVKALSRLTRPSLTSITLEWLQERNIDRCKPYLSSDPEYNVEEEDDAPYSAAQSIEELRESWTELKTQKGGKREVVDRILQGDWRRGITLYQLAMVDSQHLLHHPNSLRWAALRLAKITSTSKEILHDTDSNPLPRFNGKVFLRNMAREIAPVTKAHFYITRLKSLPLTLLRIHLHDSPYNTQSSLRTKTTPSSSSTAIFIAFPDGSPHVYVSLAASAAGGDGRSLRKVVIEAIPKALSQPQARYTLYPTSLSARSLQALLALRGPGRSSAAQGGWSIFADNSFEGDALDYRIPALKPPQESLTKDVDPEEDKENTNSADPKANQKRARGLNGSEDPSVQKRRKLVAAARFGTSALADDGKGLDRLDVRIEDPFDPDIGIPLPGDVEGDEWKPDVRLSFHGAHVFAGIRKLVEAGVVDGEKMPGWMTGEAGVSVGVVRDGRIKAREGREGKVS</sequence>
<evidence type="ECO:0000313" key="3">
    <source>
        <dbReference type="Proteomes" id="UP000799429"/>
    </source>
</evidence>
<feature type="region of interest" description="Disordered" evidence="1">
    <location>
        <begin position="323"/>
        <end position="368"/>
    </location>
</feature>
<organism evidence="2 3">
    <name type="scientific">Patellaria atrata CBS 101060</name>
    <dbReference type="NCBI Taxonomy" id="1346257"/>
    <lineage>
        <taxon>Eukaryota</taxon>
        <taxon>Fungi</taxon>
        <taxon>Dikarya</taxon>
        <taxon>Ascomycota</taxon>
        <taxon>Pezizomycotina</taxon>
        <taxon>Dothideomycetes</taxon>
        <taxon>Dothideomycetes incertae sedis</taxon>
        <taxon>Patellariales</taxon>
        <taxon>Patellariaceae</taxon>
        <taxon>Patellaria</taxon>
    </lineage>
</organism>
<feature type="region of interest" description="Disordered" evidence="1">
    <location>
        <begin position="1"/>
        <end position="24"/>
    </location>
</feature>
<dbReference type="InterPro" id="IPR007902">
    <property type="entry name" value="Chl4/mis15/CENP-N"/>
</dbReference>
<dbReference type="Gene3D" id="3.10.20.720">
    <property type="match status" value="1"/>
</dbReference>
<gene>
    <name evidence="2" type="ORF">M501DRAFT_1001606</name>
</gene>
<dbReference type="Proteomes" id="UP000799429">
    <property type="component" value="Unassembled WGS sequence"/>
</dbReference>
<dbReference type="Pfam" id="PF05238">
    <property type="entry name" value="CENP-N"/>
    <property type="match status" value="1"/>
</dbReference>
<dbReference type="EMBL" id="MU006092">
    <property type="protein sequence ID" value="KAF2840618.1"/>
    <property type="molecule type" value="Genomic_DNA"/>
</dbReference>
<name>A0A9P4SFF6_9PEZI</name>
<accession>A0A9P4SFF6</accession>
<proteinExistence type="predicted"/>
<dbReference type="OrthoDB" id="6585699at2759"/>
<keyword evidence="3" id="KW-1185">Reference proteome</keyword>
<dbReference type="AlphaFoldDB" id="A0A9P4SFF6"/>
<reference evidence="2" key="1">
    <citation type="journal article" date="2020" name="Stud. Mycol.">
        <title>101 Dothideomycetes genomes: a test case for predicting lifestyles and emergence of pathogens.</title>
        <authorList>
            <person name="Haridas S."/>
            <person name="Albert R."/>
            <person name="Binder M."/>
            <person name="Bloem J."/>
            <person name="Labutti K."/>
            <person name="Salamov A."/>
            <person name="Andreopoulos B."/>
            <person name="Baker S."/>
            <person name="Barry K."/>
            <person name="Bills G."/>
            <person name="Bluhm B."/>
            <person name="Cannon C."/>
            <person name="Castanera R."/>
            <person name="Culley D."/>
            <person name="Daum C."/>
            <person name="Ezra D."/>
            <person name="Gonzalez J."/>
            <person name="Henrissat B."/>
            <person name="Kuo A."/>
            <person name="Liang C."/>
            <person name="Lipzen A."/>
            <person name="Lutzoni F."/>
            <person name="Magnuson J."/>
            <person name="Mondo S."/>
            <person name="Nolan M."/>
            <person name="Ohm R."/>
            <person name="Pangilinan J."/>
            <person name="Park H.-J."/>
            <person name="Ramirez L."/>
            <person name="Alfaro M."/>
            <person name="Sun H."/>
            <person name="Tritt A."/>
            <person name="Yoshinaga Y."/>
            <person name="Zwiers L.-H."/>
            <person name="Turgeon B."/>
            <person name="Goodwin S."/>
            <person name="Spatafora J."/>
            <person name="Crous P."/>
            <person name="Grigoriev I."/>
        </authorList>
    </citation>
    <scope>NUCLEOTIDE SEQUENCE</scope>
    <source>
        <strain evidence="2">CBS 101060</strain>
    </source>
</reference>
<evidence type="ECO:0000256" key="1">
    <source>
        <dbReference type="SAM" id="MobiDB-lite"/>
    </source>
</evidence>
<comment type="caution">
    <text evidence="2">The sequence shown here is derived from an EMBL/GenBank/DDBJ whole genome shotgun (WGS) entry which is preliminary data.</text>
</comment>
<dbReference type="GO" id="GO:0007059">
    <property type="term" value="P:chromosome segregation"/>
    <property type="evidence" value="ECO:0007669"/>
    <property type="project" value="InterPro"/>
</dbReference>
<evidence type="ECO:0000313" key="2">
    <source>
        <dbReference type="EMBL" id="KAF2840618.1"/>
    </source>
</evidence>
<protein>
    <submittedName>
        <fullName evidence="2">CHL4-domain-containing protein</fullName>
    </submittedName>
</protein>